<proteinExistence type="predicted"/>
<protein>
    <recommendedName>
        <fullName evidence="1">Mycothiol-dependent maleylpyruvate isomerase metal-binding domain-containing protein</fullName>
    </recommendedName>
</protein>
<dbReference type="Gene3D" id="1.20.120.450">
    <property type="entry name" value="dinb family like domain"/>
    <property type="match status" value="1"/>
</dbReference>
<dbReference type="Pfam" id="PF11716">
    <property type="entry name" value="MDMPI_N"/>
    <property type="match status" value="1"/>
</dbReference>
<accession>A0A229SW88</accession>
<dbReference type="OrthoDB" id="5178565at2"/>
<dbReference type="SUPFAM" id="SSF109854">
    <property type="entry name" value="DinB/YfiT-like putative metalloenzymes"/>
    <property type="match status" value="1"/>
</dbReference>
<evidence type="ECO:0000259" key="1">
    <source>
        <dbReference type="Pfam" id="PF11716"/>
    </source>
</evidence>
<evidence type="ECO:0000313" key="2">
    <source>
        <dbReference type="EMBL" id="OXM63092.1"/>
    </source>
</evidence>
<dbReference type="NCBIfam" id="TIGR03083">
    <property type="entry name" value="maleylpyruvate isomerase family mycothiol-dependent enzyme"/>
    <property type="match status" value="1"/>
</dbReference>
<dbReference type="InterPro" id="IPR024344">
    <property type="entry name" value="MDMPI_metal-binding"/>
</dbReference>
<organism evidence="2 3">
    <name type="scientific">Amycolatopsis vastitatis</name>
    <dbReference type="NCBI Taxonomy" id="1905142"/>
    <lineage>
        <taxon>Bacteria</taxon>
        <taxon>Bacillati</taxon>
        <taxon>Actinomycetota</taxon>
        <taxon>Actinomycetes</taxon>
        <taxon>Pseudonocardiales</taxon>
        <taxon>Pseudonocardiaceae</taxon>
        <taxon>Amycolatopsis</taxon>
    </lineage>
</organism>
<dbReference type="InterPro" id="IPR017517">
    <property type="entry name" value="Maleyloyr_isom"/>
</dbReference>
<dbReference type="Proteomes" id="UP000215199">
    <property type="component" value="Unassembled WGS sequence"/>
</dbReference>
<dbReference type="EMBL" id="NMUL01000038">
    <property type="protein sequence ID" value="OXM63092.1"/>
    <property type="molecule type" value="Genomic_DNA"/>
</dbReference>
<reference evidence="3" key="1">
    <citation type="submission" date="2017-07" db="EMBL/GenBank/DDBJ databases">
        <title>Comparative genome mining reveals phylogenetic distribution patterns of secondary metabolites in Amycolatopsis.</title>
        <authorList>
            <person name="Adamek M."/>
            <person name="Alanjary M."/>
            <person name="Sales-Ortells H."/>
            <person name="Goodfellow M."/>
            <person name="Bull A.T."/>
            <person name="Kalinowski J."/>
            <person name="Ziemert N."/>
        </authorList>
    </citation>
    <scope>NUCLEOTIDE SEQUENCE [LARGE SCALE GENOMIC DNA]</scope>
    <source>
        <strain evidence="3">H5</strain>
    </source>
</reference>
<dbReference type="AlphaFoldDB" id="A0A229SW88"/>
<feature type="domain" description="Mycothiol-dependent maleylpyruvate isomerase metal-binding" evidence="1">
    <location>
        <begin position="11"/>
        <end position="100"/>
    </location>
</feature>
<gene>
    <name evidence="2" type="ORF">CF165_32555</name>
</gene>
<dbReference type="RefSeq" id="WP_093951400.1">
    <property type="nucleotide sequence ID" value="NZ_NMUL01000038.1"/>
</dbReference>
<dbReference type="InterPro" id="IPR034660">
    <property type="entry name" value="DinB/YfiT-like"/>
</dbReference>
<keyword evidence="3" id="KW-1185">Reference proteome</keyword>
<sequence>MEEARMWAGVERARLRLADLLENLPEQDWERPSLCTGWRIRDVAAHLAGNAQFGAGDWFREALRARGRFNRMISESARRLAAQPPGPLVAQLRDHAASRRVPPAPGAGPDSTIMDVLTHTQDIALALGREPEVPPEDAVAGLGSLWKLRFPFNPRKQLAGLRLIASDADWAVGTGPEVRGPAAGFLLLLTGRPAAYERLSGPGLDLARAKQAA</sequence>
<comment type="caution">
    <text evidence="2">The sequence shown here is derived from an EMBL/GenBank/DDBJ whole genome shotgun (WGS) entry which is preliminary data.</text>
</comment>
<name>A0A229SW88_9PSEU</name>
<evidence type="ECO:0000313" key="3">
    <source>
        <dbReference type="Proteomes" id="UP000215199"/>
    </source>
</evidence>
<dbReference type="GO" id="GO:0046872">
    <property type="term" value="F:metal ion binding"/>
    <property type="evidence" value="ECO:0007669"/>
    <property type="project" value="InterPro"/>
</dbReference>